<dbReference type="PANTHER" id="PTHR43353">
    <property type="entry name" value="SUCCINATE-SEMIALDEHYDE DEHYDROGENASE, MITOCHONDRIAL"/>
    <property type="match status" value="1"/>
</dbReference>
<dbReference type="InterPro" id="IPR044151">
    <property type="entry name" value="ALDH_KGSADH"/>
</dbReference>
<dbReference type="EC" id="1.2.1.26" evidence="5"/>
<dbReference type="InterPro" id="IPR015590">
    <property type="entry name" value="Aldehyde_DH_dom"/>
</dbReference>
<comment type="catalytic activity">
    <reaction evidence="3">
        <text>2,5-dioxopentanoate + NAD(+) + H2O = 2-oxoglutarate + NADH + 2 H(+)</text>
        <dbReference type="Rhea" id="RHEA:47152"/>
        <dbReference type="ChEBI" id="CHEBI:15377"/>
        <dbReference type="ChEBI" id="CHEBI:15378"/>
        <dbReference type="ChEBI" id="CHEBI:16810"/>
        <dbReference type="ChEBI" id="CHEBI:57540"/>
        <dbReference type="ChEBI" id="CHEBI:57945"/>
        <dbReference type="ChEBI" id="CHEBI:58136"/>
    </reaction>
</comment>
<evidence type="ECO:0000256" key="1">
    <source>
        <dbReference type="ARBA" id="ARBA00009986"/>
    </source>
</evidence>
<organism evidence="7">
    <name type="scientific">Edaphobacter paludis</name>
    <dbReference type="NCBI Taxonomy" id="3035702"/>
    <lineage>
        <taxon>Bacteria</taxon>
        <taxon>Pseudomonadati</taxon>
        <taxon>Acidobacteriota</taxon>
        <taxon>Terriglobia</taxon>
        <taxon>Terriglobales</taxon>
        <taxon>Acidobacteriaceae</taxon>
        <taxon>Edaphobacter</taxon>
    </lineage>
</organism>
<evidence type="ECO:0000256" key="2">
    <source>
        <dbReference type="ARBA" id="ARBA00023002"/>
    </source>
</evidence>
<evidence type="ECO:0000256" key="5">
    <source>
        <dbReference type="ARBA" id="ARBA00067023"/>
    </source>
</evidence>
<dbReference type="AlphaFoldDB" id="A0AAU7CVF4"/>
<dbReference type="PANTHER" id="PTHR43353:SF3">
    <property type="entry name" value="ALDEHYDE DEHYDROGENASE-RELATED"/>
    <property type="match status" value="1"/>
</dbReference>
<dbReference type="InterPro" id="IPR016161">
    <property type="entry name" value="Ald_DH/histidinol_DH"/>
</dbReference>
<dbReference type="FunFam" id="3.40.605.10:FF:000037">
    <property type="entry name" value="NADP-dependent fatty aldehyde dehydrogenase"/>
    <property type="match status" value="1"/>
</dbReference>
<keyword evidence="2" id="KW-0560">Oxidoreductase</keyword>
<evidence type="ECO:0000256" key="4">
    <source>
        <dbReference type="ARBA" id="ARBA00051918"/>
    </source>
</evidence>
<gene>
    <name evidence="7" type="ORF">P4G45_11450</name>
    <name evidence="8" type="ORF">P8936_11395</name>
</gene>
<dbReference type="CDD" id="cd07129">
    <property type="entry name" value="ALDH_KGSADH"/>
    <property type="match status" value="1"/>
</dbReference>
<dbReference type="Pfam" id="PF00171">
    <property type="entry name" value="Aldedh"/>
    <property type="match status" value="1"/>
</dbReference>
<protein>
    <recommendedName>
        <fullName evidence="5">2,5-dioxovalerate dehydrogenase</fullName>
        <ecNumber evidence="5">1.2.1.26</ecNumber>
    </recommendedName>
</protein>
<dbReference type="EMBL" id="CP121194">
    <property type="protein sequence ID" value="XBH09102.1"/>
    <property type="molecule type" value="Genomic_DNA"/>
</dbReference>
<dbReference type="GO" id="GO:0047533">
    <property type="term" value="F:2,5-dioxovalerate dehydrogenase (NADP+) activity"/>
    <property type="evidence" value="ECO:0007669"/>
    <property type="project" value="UniProtKB-EC"/>
</dbReference>
<dbReference type="InterPro" id="IPR016163">
    <property type="entry name" value="Ald_DH_C"/>
</dbReference>
<feature type="domain" description="Aldehyde dehydrogenase" evidence="6">
    <location>
        <begin position="22"/>
        <end position="467"/>
    </location>
</feature>
<comment type="similarity">
    <text evidence="1">Belongs to the aldehyde dehydrogenase family.</text>
</comment>
<dbReference type="Gene3D" id="3.40.309.10">
    <property type="entry name" value="Aldehyde Dehydrogenase, Chain A, domain 2"/>
    <property type="match status" value="1"/>
</dbReference>
<dbReference type="KEGG" id="epl:P4G45_11450"/>
<accession>A0AAU7CVF4</accession>
<evidence type="ECO:0000256" key="3">
    <source>
        <dbReference type="ARBA" id="ARBA00050769"/>
    </source>
</evidence>
<dbReference type="InterPro" id="IPR050740">
    <property type="entry name" value="Aldehyde_DH_Superfamily"/>
</dbReference>
<dbReference type="RefSeq" id="WP_348266611.1">
    <property type="nucleotide sequence ID" value="NZ_CP121194.1"/>
</dbReference>
<accession>A0AAU7D4F3</accession>
<comment type="catalytic activity">
    <reaction evidence="4">
        <text>2,5-dioxopentanoate + NADP(+) + H2O = 2-oxoglutarate + NADPH + 2 H(+)</text>
        <dbReference type="Rhea" id="RHEA:11296"/>
        <dbReference type="ChEBI" id="CHEBI:15377"/>
        <dbReference type="ChEBI" id="CHEBI:15378"/>
        <dbReference type="ChEBI" id="CHEBI:16810"/>
        <dbReference type="ChEBI" id="CHEBI:57783"/>
        <dbReference type="ChEBI" id="CHEBI:58136"/>
        <dbReference type="ChEBI" id="CHEBI:58349"/>
        <dbReference type="EC" id="1.2.1.26"/>
    </reaction>
</comment>
<evidence type="ECO:0000313" key="8">
    <source>
        <dbReference type="EMBL" id="XBH12306.1"/>
    </source>
</evidence>
<dbReference type="Gene3D" id="3.40.605.10">
    <property type="entry name" value="Aldehyde Dehydrogenase, Chain A, domain 1"/>
    <property type="match status" value="1"/>
</dbReference>
<reference evidence="7" key="1">
    <citation type="submission" date="2023-03" db="EMBL/GenBank/DDBJ databases">
        <title>Edaphobacter sp.</title>
        <authorList>
            <person name="Huber K.J."/>
            <person name="Papendorf J."/>
            <person name="Pilke C."/>
            <person name="Bunk B."/>
            <person name="Sproeer C."/>
            <person name="Pester M."/>
        </authorList>
    </citation>
    <scope>NUCLEOTIDE SEQUENCE</scope>
    <source>
        <strain evidence="7">DSM 109919</strain>
        <strain evidence="8">DSM 109920</strain>
    </source>
</reference>
<name>A0AAU7CVF4_9BACT</name>
<sequence>MTAIEITGEMLIGARSVRGTQGVVRSMNPATGEELTPEFGGGSAKDVDAACTLAMRAFDAYRATSLEQRASFLEAIAQGILDLGDLLVERVMSESGLPRGRVEGERGRTVVQLRLFAGVVREGRWLNVTLDSALPERKPLPRADLRAQKIPLGPVAVFGASNFPLAFSVAGGDTASALAAGCPVVAKSHPSHLGTSELVGRVIRKAVADCGLPEGVFSLVVGDGNAVGEALVSHPAIQAVGFTGSRRGGRALVAIAAGREVPIPVFAEMSSINPVFLLPGAVAQRAETIAQGLVDSVTLGTGQFCTKPGIVIGIEGADFDRFQRAAEAAVEAKTSTTMLNSGIHKAYEHGTAQWAGEDKVDKLASGQASESATPTCAGQPMVFATKAQHFLTTPALMEEVFGPAALLIACRDADEMVAVAEHINGQLTATMHLADEDAELARRLLPVLERKAGRILANGFPTGVEVSYAMVHGGPSPATSDSRVTSVGAMAIERFLRPVCYQDIPSALLPEPLKDGNPLHLWRLVDGKLQQP</sequence>
<proteinExistence type="inferred from homology"/>
<dbReference type="SUPFAM" id="SSF53720">
    <property type="entry name" value="ALDH-like"/>
    <property type="match status" value="1"/>
</dbReference>
<evidence type="ECO:0000259" key="6">
    <source>
        <dbReference type="Pfam" id="PF00171"/>
    </source>
</evidence>
<dbReference type="EMBL" id="CP121195">
    <property type="protein sequence ID" value="XBH12306.1"/>
    <property type="molecule type" value="Genomic_DNA"/>
</dbReference>
<dbReference type="InterPro" id="IPR016162">
    <property type="entry name" value="Ald_DH_N"/>
</dbReference>
<evidence type="ECO:0000313" key="7">
    <source>
        <dbReference type="EMBL" id="XBH09102.1"/>
    </source>
</evidence>